<accession>A0A0L7K2I5</accession>
<dbReference type="Proteomes" id="UP000037510">
    <property type="component" value="Unassembled WGS sequence"/>
</dbReference>
<reference evidence="1 2" key="1">
    <citation type="journal article" date="2015" name="Genome Biol. Evol.">
        <title>The genome of winter moth (Operophtera brumata) provides a genomic perspective on sexual dimorphism and phenology.</title>
        <authorList>
            <person name="Derks M.F."/>
            <person name="Smit S."/>
            <person name="Salis L."/>
            <person name="Schijlen E."/>
            <person name="Bossers A."/>
            <person name="Mateman C."/>
            <person name="Pijl A.S."/>
            <person name="de Ridder D."/>
            <person name="Groenen M.A."/>
            <person name="Visser M.E."/>
            <person name="Megens H.J."/>
        </authorList>
    </citation>
    <scope>NUCLEOTIDE SEQUENCE [LARGE SCALE GENOMIC DNA]</scope>
    <source>
        <strain evidence="1">WM2013NL</strain>
        <tissue evidence="1">Head and thorax</tissue>
    </source>
</reference>
<protein>
    <submittedName>
        <fullName evidence="1">Uncharacterized protein</fullName>
    </submittedName>
</protein>
<dbReference type="AlphaFoldDB" id="A0A0L7K2I5"/>
<sequence>MECGRLTSGLKWLAITHVNTPVTAQNVEDNQVHDNYTVTYPDSESENVNDIEFEVLNHCYENPLFIPAREVEISVDRVNEELMKCEAKNFEDYKFCEAVNDFDIELEAG</sequence>
<evidence type="ECO:0000313" key="1">
    <source>
        <dbReference type="EMBL" id="KOB51864.1"/>
    </source>
</evidence>
<comment type="caution">
    <text evidence="1">The sequence shown here is derived from an EMBL/GenBank/DDBJ whole genome shotgun (WGS) entry which is preliminary data.</text>
</comment>
<gene>
    <name evidence="1" type="ORF">OBRU01_27006</name>
</gene>
<keyword evidence="2" id="KW-1185">Reference proteome</keyword>
<organism evidence="1 2">
    <name type="scientific">Operophtera brumata</name>
    <name type="common">Winter moth</name>
    <name type="synonym">Phalaena brumata</name>
    <dbReference type="NCBI Taxonomy" id="104452"/>
    <lineage>
        <taxon>Eukaryota</taxon>
        <taxon>Metazoa</taxon>
        <taxon>Ecdysozoa</taxon>
        <taxon>Arthropoda</taxon>
        <taxon>Hexapoda</taxon>
        <taxon>Insecta</taxon>
        <taxon>Pterygota</taxon>
        <taxon>Neoptera</taxon>
        <taxon>Endopterygota</taxon>
        <taxon>Lepidoptera</taxon>
        <taxon>Glossata</taxon>
        <taxon>Ditrysia</taxon>
        <taxon>Geometroidea</taxon>
        <taxon>Geometridae</taxon>
        <taxon>Larentiinae</taxon>
        <taxon>Operophtera</taxon>
    </lineage>
</organism>
<proteinExistence type="predicted"/>
<dbReference type="STRING" id="104452.A0A0L7K2I5"/>
<dbReference type="EMBL" id="JTDY01017112">
    <property type="protein sequence ID" value="KOB51864.1"/>
    <property type="molecule type" value="Genomic_DNA"/>
</dbReference>
<feature type="non-terminal residue" evidence="1">
    <location>
        <position position="109"/>
    </location>
</feature>
<name>A0A0L7K2I5_OPEBR</name>
<feature type="non-terminal residue" evidence="1">
    <location>
        <position position="1"/>
    </location>
</feature>
<evidence type="ECO:0000313" key="2">
    <source>
        <dbReference type="Proteomes" id="UP000037510"/>
    </source>
</evidence>